<dbReference type="EMBL" id="JAEMWZ010000559">
    <property type="protein sequence ID" value="KAG7111064.1"/>
    <property type="molecule type" value="Genomic_DNA"/>
</dbReference>
<gene>
    <name evidence="2" type="ORF">HYQ45_017258</name>
</gene>
<dbReference type="AlphaFoldDB" id="A0A8I2Z2R6"/>
<feature type="compositionally biased region" description="Low complexity" evidence="1">
    <location>
        <begin position="143"/>
        <end position="155"/>
    </location>
</feature>
<organism evidence="2 3">
    <name type="scientific">Verticillium longisporum</name>
    <name type="common">Verticillium dahliae var. longisporum</name>
    <dbReference type="NCBI Taxonomy" id="100787"/>
    <lineage>
        <taxon>Eukaryota</taxon>
        <taxon>Fungi</taxon>
        <taxon>Dikarya</taxon>
        <taxon>Ascomycota</taxon>
        <taxon>Pezizomycotina</taxon>
        <taxon>Sordariomycetes</taxon>
        <taxon>Hypocreomycetidae</taxon>
        <taxon>Glomerellales</taxon>
        <taxon>Plectosphaerellaceae</taxon>
        <taxon>Verticillium</taxon>
    </lineage>
</organism>
<evidence type="ECO:0000313" key="2">
    <source>
        <dbReference type="EMBL" id="KAG7111064.1"/>
    </source>
</evidence>
<sequence>MDPTTTLFTFMLETHPTVQSVHLFDRGQWRGCYSFKDIVCDDDNGACRNRNGGLKMGHKYYYYYELDGSQETHDTTLPSTTKCPYLPGQMVNTLDVPMEQVLRKRSASLTSLKITDYKTMNPLDKFITPRAPPPLPDSMRTRLGSSPLTSSSISLRSMSPAPAWRRLFSRRSSSRTGERNRHLNEEHWSMSSDVYVDDERSLLSSQGSRSRDISPESLQRFLADENAPSAPTDAMEERPTLSIPEDIVEENEDDLNFATSAVSENNPYATCLSPPPFKRSHSDSSMPTVTNGSQMTLTQYVHSTSDKVDAPHAPSPTRDLQNRPTLGLDMSESRFSMSSASSIVFQELRSPDDEPPSWYDSNDDDDELLSSNESETSYKPLCLLDSTNASLDQPRAPIASYSLPQGQDHVSKQSLHDQRTIHASIASPALIARSDHTLLASPSDHGIDDFVNEMNWMVDIIHGGRV</sequence>
<proteinExistence type="predicted"/>
<evidence type="ECO:0000313" key="3">
    <source>
        <dbReference type="Proteomes" id="UP000689129"/>
    </source>
</evidence>
<reference evidence="2" key="1">
    <citation type="journal article" date="2021" name="Mol. Plant Pathol.">
        <title>A 20-kb lineage-specific genomic region tames virulence in pathogenic amphidiploid Verticillium longisporum.</title>
        <authorList>
            <person name="Harting R."/>
            <person name="Starke J."/>
            <person name="Kusch H."/>
            <person name="Poggeler S."/>
            <person name="Maurus I."/>
            <person name="Schluter R."/>
            <person name="Landesfeind M."/>
            <person name="Bulla I."/>
            <person name="Nowrousian M."/>
            <person name="de Jonge R."/>
            <person name="Stahlhut G."/>
            <person name="Hoff K.J."/>
            <person name="Asshauer K.P."/>
            <person name="Thurmer A."/>
            <person name="Stanke M."/>
            <person name="Daniel R."/>
            <person name="Morgenstern B."/>
            <person name="Thomma B.P.H.J."/>
            <person name="Kronstad J.W."/>
            <person name="Braus-Stromeyer S.A."/>
            <person name="Braus G.H."/>
        </authorList>
    </citation>
    <scope>NUCLEOTIDE SEQUENCE</scope>
    <source>
        <strain evidence="2">Vl32</strain>
    </source>
</reference>
<dbReference type="PANTHER" id="PTHR40625">
    <property type="entry name" value="GTP-BINDING PROTEIN ESDC-RELATED"/>
    <property type="match status" value="1"/>
</dbReference>
<dbReference type="OrthoDB" id="5422351at2759"/>
<accession>A0A8I2Z2R6</accession>
<evidence type="ECO:0000256" key="1">
    <source>
        <dbReference type="SAM" id="MobiDB-lite"/>
    </source>
</evidence>
<dbReference type="Proteomes" id="UP000689129">
    <property type="component" value="Unassembled WGS sequence"/>
</dbReference>
<dbReference type="PANTHER" id="PTHR40625:SF1">
    <property type="entry name" value="AMP-ACTIVATED PROTEIN KINASE GLYCOGEN-BINDING DOMAIN-CONTAINING PROTEIN"/>
    <property type="match status" value="1"/>
</dbReference>
<comment type="caution">
    <text evidence="2">The sequence shown here is derived from an EMBL/GenBank/DDBJ whole genome shotgun (WGS) entry which is preliminary data.</text>
</comment>
<feature type="region of interest" description="Disordered" evidence="1">
    <location>
        <begin position="304"/>
        <end position="325"/>
    </location>
</feature>
<name>A0A8I2Z2R6_VERLO</name>
<feature type="region of interest" description="Disordered" evidence="1">
    <location>
        <begin position="347"/>
        <end position="374"/>
    </location>
</feature>
<protein>
    <submittedName>
        <fullName evidence="2">Uncharacterized protein</fullName>
    </submittedName>
</protein>
<feature type="region of interest" description="Disordered" evidence="1">
    <location>
        <begin position="125"/>
        <end position="155"/>
    </location>
</feature>